<dbReference type="AlphaFoldDB" id="A0A9P6DQ48"/>
<keyword evidence="3" id="KW-1185">Reference proteome</keyword>
<dbReference type="Proteomes" id="UP000886523">
    <property type="component" value="Unassembled WGS sequence"/>
</dbReference>
<sequence length="58" mass="6440">MRCKLTPYCIPNSYGVDAIQQTNNVSPVVAITAYETINILLTTCTVTHHENPEPFICT</sequence>
<organism evidence="2 3">
    <name type="scientific">Hydnum rufescens UP504</name>
    <dbReference type="NCBI Taxonomy" id="1448309"/>
    <lineage>
        <taxon>Eukaryota</taxon>
        <taxon>Fungi</taxon>
        <taxon>Dikarya</taxon>
        <taxon>Basidiomycota</taxon>
        <taxon>Agaricomycotina</taxon>
        <taxon>Agaricomycetes</taxon>
        <taxon>Cantharellales</taxon>
        <taxon>Hydnaceae</taxon>
        <taxon>Hydnum</taxon>
    </lineage>
</organism>
<protein>
    <submittedName>
        <fullName evidence="2">Uncharacterized protein</fullName>
    </submittedName>
</protein>
<evidence type="ECO:0000313" key="1">
    <source>
        <dbReference type="EMBL" id="KAF9504236.1"/>
    </source>
</evidence>
<dbReference type="EMBL" id="MU129031">
    <property type="protein sequence ID" value="KAF9509662.1"/>
    <property type="molecule type" value="Genomic_DNA"/>
</dbReference>
<name>A0A9P6DQ48_9AGAM</name>
<dbReference type="EMBL" id="MU129247">
    <property type="protein sequence ID" value="KAF9504236.1"/>
    <property type="molecule type" value="Genomic_DNA"/>
</dbReference>
<evidence type="ECO:0000313" key="2">
    <source>
        <dbReference type="EMBL" id="KAF9509662.1"/>
    </source>
</evidence>
<accession>A0A9P6DQ48</accession>
<proteinExistence type="predicted"/>
<evidence type="ECO:0000313" key="3">
    <source>
        <dbReference type="Proteomes" id="UP000886523"/>
    </source>
</evidence>
<gene>
    <name evidence="2" type="ORF">BS47DRAFT_1348964</name>
    <name evidence="1" type="ORF">BS47DRAFT_1355428</name>
</gene>
<reference evidence="2" key="1">
    <citation type="journal article" date="2020" name="Nat. Commun.">
        <title>Large-scale genome sequencing of mycorrhizal fungi provides insights into the early evolution of symbiotic traits.</title>
        <authorList>
            <person name="Miyauchi S."/>
            <person name="Kiss E."/>
            <person name="Kuo A."/>
            <person name="Drula E."/>
            <person name="Kohler A."/>
            <person name="Sanchez-Garcia M."/>
            <person name="Morin E."/>
            <person name="Andreopoulos B."/>
            <person name="Barry K.W."/>
            <person name="Bonito G."/>
            <person name="Buee M."/>
            <person name="Carver A."/>
            <person name="Chen C."/>
            <person name="Cichocki N."/>
            <person name="Clum A."/>
            <person name="Culley D."/>
            <person name="Crous P.W."/>
            <person name="Fauchery L."/>
            <person name="Girlanda M."/>
            <person name="Hayes R.D."/>
            <person name="Keri Z."/>
            <person name="LaButti K."/>
            <person name="Lipzen A."/>
            <person name="Lombard V."/>
            <person name="Magnuson J."/>
            <person name="Maillard F."/>
            <person name="Murat C."/>
            <person name="Nolan M."/>
            <person name="Ohm R.A."/>
            <person name="Pangilinan J."/>
            <person name="Pereira M.F."/>
            <person name="Perotto S."/>
            <person name="Peter M."/>
            <person name="Pfister S."/>
            <person name="Riley R."/>
            <person name="Sitrit Y."/>
            <person name="Stielow J.B."/>
            <person name="Szollosi G."/>
            <person name="Zifcakova L."/>
            <person name="Stursova M."/>
            <person name="Spatafora J.W."/>
            <person name="Tedersoo L."/>
            <person name="Vaario L.M."/>
            <person name="Yamada A."/>
            <person name="Yan M."/>
            <person name="Wang P."/>
            <person name="Xu J."/>
            <person name="Bruns T."/>
            <person name="Baldrian P."/>
            <person name="Vilgalys R."/>
            <person name="Dunand C."/>
            <person name="Henrissat B."/>
            <person name="Grigoriev I.V."/>
            <person name="Hibbett D."/>
            <person name="Nagy L.G."/>
            <person name="Martin F.M."/>
        </authorList>
    </citation>
    <scope>NUCLEOTIDE SEQUENCE</scope>
    <source>
        <strain evidence="2">UP504</strain>
    </source>
</reference>
<comment type="caution">
    <text evidence="2">The sequence shown here is derived from an EMBL/GenBank/DDBJ whole genome shotgun (WGS) entry which is preliminary data.</text>
</comment>